<dbReference type="OrthoDB" id="9805976at2"/>
<sequence length="190" mass="21427">MKATIIYGSPRKRGNTAALLAPFMDELQKNGVILDYFDVYEKKIAGCRACLGCQKDSEKVCCVIQDDMQPVLNSMAESDLIIIAAPVYAWSAPAPVKAVIDRAIYASCKYYGDDPYGPALFKGKRFALLTTCGYPVEKGADLYEEMMKRYCKHCGLTYTGMLAERQRNLKEPFMNEEKEKHAREFARSFL</sequence>
<organism evidence="4 5">
    <name type="scientific">Frisingicoccus caecimuris</name>
    <dbReference type="NCBI Taxonomy" id="1796636"/>
    <lineage>
        <taxon>Bacteria</taxon>
        <taxon>Bacillati</taxon>
        <taxon>Bacillota</taxon>
        <taxon>Clostridia</taxon>
        <taxon>Lachnospirales</taxon>
        <taxon>Lachnospiraceae</taxon>
        <taxon>Frisingicoccus</taxon>
    </lineage>
</organism>
<keyword evidence="1" id="KW-0285">Flavoprotein</keyword>
<dbReference type="GO" id="GO:0016491">
    <property type="term" value="F:oxidoreductase activity"/>
    <property type="evidence" value="ECO:0007669"/>
    <property type="project" value="InterPro"/>
</dbReference>
<evidence type="ECO:0000313" key="4">
    <source>
        <dbReference type="EMBL" id="TCO85826.1"/>
    </source>
</evidence>
<reference evidence="4 5" key="1">
    <citation type="submission" date="2019-03" db="EMBL/GenBank/DDBJ databases">
        <title>Genomic Encyclopedia of Type Strains, Phase IV (KMG-IV): sequencing the most valuable type-strain genomes for metagenomic binning, comparative biology and taxonomic classification.</title>
        <authorList>
            <person name="Goeker M."/>
        </authorList>
    </citation>
    <scope>NUCLEOTIDE SEQUENCE [LARGE SCALE GENOMIC DNA]</scope>
    <source>
        <strain evidence="4 5">DSM 28559</strain>
    </source>
</reference>
<evidence type="ECO:0000313" key="5">
    <source>
        <dbReference type="Proteomes" id="UP000295711"/>
    </source>
</evidence>
<comment type="caution">
    <text evidence="4">The sequence shown here is derived from an EMBL/GenBank/DDBJ whole genome shotgun (WGS) entry which is preliminary data.</text>
</comment>
<dbReference type="PANTHER" id="PTHR43278">
    <property type="entry name" value="NAD(P)H-DEPENDENT FMN-CONTAINING OXIDOREDUCTASE YWQN-RELATED"/>
    <property type="match status" value="1"/>
</dbReference>
<dbReference type="PANTHER" id="PTHR43278:SF4">
    <property type="entry name" value="NAD(P)H-DEPENDENT FMN-CONTAINING OXIDOREDUCTASE YWQN-RELATED"/>
    <property type="match status" value="1"/>
</dbReference>
<dbReference type="Pfam" id="PF03358">
    <property type="entry name" value="FMN_red"/>
    <property type="match status" value="1"/>
</dbReference>
<evidence type="ECO:0000259" key="3">
    <source>
        <dbReference type="Pfam" id="PF03358"/>
    </source>
</evidence>
<dbReference type="SUPFAM" id="SSF52218">
    <property type="entry name" value="Flavoproteins"/>
    <property type="match status" value="1"/>
</dbReference>
<gene>
    <name evidence="4" type="ORF">EV212_102141</name>
</gene>
<dbReference type="InterPro" id="IPR029039">
    <property type="entry name" value="Flavoprotein-like_sf"/>
</dbReference>
<dbReference type="Proteomes" id="UP000295711">
    <property type="component" value="Unassembled WGS sequence"/>
</dbReference>
<feature type="domain" description="NADPH-dependent FMN reductase-like" evidence="3">
    <location>
        <begin position="1"/>
        <end position="133"/>
    </location>
</feature>
<dbReference type="Gene3D" id="3.40.50.360">
    <property type="match status" value="1"/>
</dbReference>
<evidence type="ECO:0000256" key="2">
    <source>
        <dbReference type="ARBA" id="ARBA00022643"/>
    </source>
</evidence>
<dbReference type="InterPro" id="IPR051796">
    <property type="entry name" value="ISF_SsuE-like"/>
</dbReference>
<dbReference type="InterPro" id="IPR005025">
    <property type="entry name" value="FMN_Rdtase-like_dom"/>
</dbReference>
<dbReference type="RefSeq" id="WP_132088679.1">
    <property type="nucleotide sequence ID" value="NZ_JANKAQ010000001.1"/>
</dbReference>
<proteinExistence type="predicted"/>
<accession>A0A4V2SDZ1</accession>
<keyword evidence="5" id="KW-1185">Reference proteome</keyword>
<evidence type="ECO:0000256" key="1">
    <source>
        <dbReference type="ARBA" id="ARBA00022630"/>
    </source>
</evidence>
<protein>
    <submittedName>
        <fullName evidence="4">NADPH-dependent FMN reductase</fullName>
    </submittedName>
</protein>
<dbReference type="EMBL" id="SLXA01000002">
    <property type="protein sequence ID" value="TCO85826.1"/>
    <property type="molecule type" value="Genomic_DNA"/>
</dbReference>
<name>A0A4V2SDZ1_9FIRM</name>
<dbReference type="AlphaFoldDB" id="A0A4V2SDZ1"/>
<keyword evidence="2" id="KW-0288">FMN</keyword>